<evidence type="ECO:0000313" key="3">
    <source>
        <dbReference type="Proteomes" id="UP000187735"/>
    </source>
</evidence>
<reference evidence="2 3" key="1">
    <citation type="journal article" date="2016" name="Front. Microbiol.">
        <title>Fuerstia marisgermanicae gen. nov., sp. nov., an Unusual Member of the Phylum Planctomycetes from the German Wadden Sea.</title>
        <authorList>
            <person name="Kohn T."/>
            <person name="Heuer A."/>
            <person name="Jogler M."/>
            <person name="Vollmers J."/>
            <person name="Boedeker C."/>
            <person name="Bunk B."/>
            <person name="Rast P."/>
            <person name="Borchert D."/>
            <person name="Glockner I."/>
            <person name="Freese H.M."/>
            <person name="Klenk H.P."/>
            <person name="Overmann J."/>
            <person name="Kaster A.K."/>
            <person name="Rohde M."/>
            <person name="Wiegand S."/>
            <person name="Jogler C."/>
        </authorList>
    </citation>
    <scope>NUCLEOTIDE SEQUENCE [LARGE SCALE GENOMIC DNA]</scope>
    <source>
        <strain evidence="2 3">NH11</strain>
    </source>
</reference>
<dbReference type="Proteomes" id="UP000187735">
    <property type="component" value="Chromosome"/>
</dbReference>
<feature type="region of interest" description="Disordered" evidence="1">
    <location>
        <begin position="1"/>
        <end position="106"/>
    </location>
</feature>
<keyword evidence="3" id="KW-1185">Reference proteome</keyword>
<accession>A0A1P8WRD4</accession>
<organism evidence="2 3">
    <name type="scientific">Fuerstiella marisgermanici</name>
    <dbReference type="NCBI Taxonomy" id="1891926"/>
    <lineage>
        <taxon>Bacteria</taxon>
        <taxon>Pseudomonadati</taxon>
        <taxon>Planctomycetota</taxon>
        <taxon>Planctomycetia</taxon>
        <taxon>Planctomycetales</taxon>
        <taxon>Planctomycetaceae</taxon>
        <taxon>Fuerstiella</taxon>
    </lineage>
</organism>
<feature type="compositionally biased region" description="Polar residues" evidence="1">
    <location>
        <begin position="46"/>
        <end position="59"/>
    </location>
</feature>
<feature type="compositionally biased region" description="Polar residues" evidence="1">
    <location>
        <begin position="1"/>
        <end position="10"/>
    </location>
</feature>
<dbReference type="AlphaFoldDB" id="A0A1P8WRD4"/>
<protein>
    <submittedName>
        <fullName evidence="2">Uncharacterized protein</fullName>
    </submittedName>
</protein>
<dbReference type="EMBL" id="CP017641">
    <property type="protein sequence ID" value="APZ96588.1"/>
    <property type="molecule type" value="Genomic_DNA"/>
</dbReference>
<gene>
    <name evidence="2" type="ORF">Fuma_06258</name>
</gene>
<dbReference type="KEGG" id="fmr:Fuma_06258"/>
<sequence>MPYCTQSTGGNMPMGGSRDARPRMSGRGRSGKGGLSVFERLGGAATGTQQPVPQYNSQGHRLAVSVYGDPGDPDGENAAGAVHNSPRASRPSRNAPSRPYSSSAVHAMTSMPLAFARSIRSRAI</sequence>
<name>A0A1P8WRD4_9PLAN</name>
<feature type="compositionally biased region" description="Low complexity" evidence="1">
    <location>
        <begin position="85"/>
        <end position="104"/>
    </location>
</feature>
<evidence type="ECO:0000313" key="2">
    <source>
        <dbReference type="EMBL" id="APZ96588.1"/>
    </source>
</evidence>
<proteinExistence type="predicted"/>
<evidence type="ECO:0000256" key="1">
    <source>
        <dbReference type="SAM" id="MobiDB-lite"/>
    </source>
</evidence>